<evidence type="ECO:0000313" key="2">
    <source>
        <dbReference type="Proteomes" id="UP000740557"/>
    </source>
</evidence>
<reference evidence="1" key="2">
    <citation type="journal article" date="2021" name="Microbiome">
        <title>Successional dynamics and alternative stable states in a saline activated sludge microbial community over 9 years.</title>
        <authorList>
            <person name="Wang Y."/>
            <person name="Ye J."/>
            <person name="Ju F."/>
            <person name="Liu L."/>
            <person name="Boyd J.A."/>
            <person name="Deng Y."/>
            <person name="Parks D.H."/>
            <person name="Jiang X."/>
            <person name="Yin X."/>
            <person name="Woodcroft B.J."/>
            <person name="Tyson G.W."/>
            <person name="Hugenholtz P."/>
            <person name="Polz M.F."/>
            <person name="Zhang T."/>
        </authorList>
    </citation>
    <scope>NUCLEOTIDE SEQUENCE</scope>
    <source>
        <strain evidence="1">HKST-UBA79</strain>
    </source>
</reference>
<organism evidence="1 2">
    <name type="scientific">candidate division WWE3 bacterium</name>
    <dbReference type="NCBI Taxonomy" id="2053526"/>
    <lineage>
        <taxon>Bacteria</taxon>
        <taxon>Katanobacteria</taxon>
    </lineage>
</organism>
<reference evidence="1" key="1">
    <citation type="submission" date="2020-04" db="EMBL/GenBank/DDBJ databases">
        <authorList>
            <person name="Zhang T."/>
        </authorList>
    </citation>
    <scope>NUCLEOTIDE SEQUENCE</scope>
    <source>
        <strain evidence="1">HKST-UBA79</strain>
    </source>
</reference>
<name>A0A955J1L9_UNCKA</name>
<sequence length="54" mass="6368">MCLPDKAVKEFIEIFEKQYGKKLSMEEGRESAQNLIDLMYLLLKTDKKQKEKTS</sequence>
<dbReference type="AlphaFoldDB" id="A0A955J1L9"/>
<protein>
    <submittedName>
        <fullName evidence="1">Uncharacterized protein</fullName>
    </submittedName>
</protein>
<comment type="caution">
    <text evidence="1">The sequence shown here is derived from an EMBL/GenBank/DDBJ whole genome shotgun (WGS) entry which is preliminary data.</text>
</comment>
<accession>A0A955J1L9</accession>
<dbReference type="Proteomes" id="UP000740557">
    <property type="component" value="Unassembled WGS sequence"/>
</dbReference>
<dbReference type="EMBL" id="JAGQNX010000051">
    <property type="protein sequence ID" value="MCA9308224.1"/>
    <property type="molecule type" value="Genomic_DNA"/>
</dbReference>
<proteinExistence type="predicted"/>
<gene>
    <name evidence="1" type="ORF">KC980_01815</name>
</gene>
<evidence type="ECO:0000313" key="1">
    <source>
        <dbReference type="EMBL" id="MCA9308224.1"/>
    </source>
</evidence>